<keyword evidence="1" id="KW-0472">Membrane</keyword>
<protein>
    <submittedName>
        <fullName evidence="2">Uncharacterized protein</fullName>
    </submittedName>
</protein>
<sequence>MDKGEGFSDNLKPYVKLQIELMTLPSLVVTAAMEISYFFFSAFYFNQKIPFVNTGFSVTIDQLLGADIGMNGIGYSFTFLRVVGLLVMFVPWVTPWLSFPRKNFLNLLPLLVVSCLPFLMYMKAKSFFEDLQSSTNGLMNGLGGLFGQFSAQQALSMPDPGVLARKVISQITFGFGFWVTLLAAVALVITTFKKRPS</sequence>
<feature type="transmembrane region" description="Helical" evidence="1">
    <location>
        <begin position="167"/>
        <end position="192"/>
    </location>
</feature>
<keyword evidence="3" id="KW-1185">Reference proteome</keyword>
<keyword evidence="1" id="KW-1133">Transmembrane helix</keyword>
<evidence type="ECO:0000313" key="3">
    <source>
        <dbReference type="Proteomes" id="UP000237218"/>
    </source>
</evidence>
<feature type="transmembrane region" description="Helical" evidence="1">
    <location>
        <begin position="21"/>
        <end position="45"/>
    </location>
</feature>
<proteinExistence type="predicted"/>
<name>A0ABX4ZNM4_9PROT</name>
<reference evidence="2 3" key="1">
    <citation type="submission" date="2018-02" db="EMBL/GenBank/DDBJ databases">
        <title>Draft genome sequences of four Parasaccharibacter apium strains isolated from honey bees.</title>
        <authorList>
            <person name="Corby-Harris V.L."/>
            <person name="Anderson K.E."/>
        </authorList>
    </citation>
    <scope>NUCLEOTIDE SEQUENCE [LARGE SCALE GENOMIC DNA]</scope>
    <source>
        <strain evidence="2 3">B8</strain>
    </source>
</reference>
<evidence type="ECO:0000256" key="1">
    <source>
        <dbReference type="SAM" id="Phobius"/>
    </source>
</evidence>
<feature type="transmembrane region" description="Helical" evidence="1">
    <location>
        <begin position="104"/>
        <end position="122"/>
    </location>
</feature>
<evidence type="ECO:0000313" key="2">
    <source>
        <dbReference type="EMBL" id="POS64300.1"/>
    </source>
</evidence>
<feature type="transmembrane region" description="Helical" evidence="1">
    <location>
        <begin position="73"/>
        <end position="92"/>
    </location>
</feature>
<organism evidence="2 3">
    <name type="scientific">Parasaccharibacter apium</name>
    <dbReference type="NCBI Taxonomy" id="1510841"/>
    <lineage>
        <taxon>Bacteria</taxon>
        <taxon>Pseudomonadati</taxon>
        <taxon>Pseudomonadota</taxon>
        <taxon>Alphaproteobacteria</taxon>
        <taxon>Acetobacterales</taxon>
        <taxon>Acetobacteraceae</taxon>
        <taxon>Parasaccharibacter</taxon>
    </lineage>
</organism>
<accession>A0ABX4ZNM4</accession>
<comment type="caution">
    <text evidence="2">The sequence shown here is derived from an EMBL/GenBank/DDBJ whole genome shotgun (WGS) entry which is preliminary data.</text>
</comment>
<gene>
    <name evidence="2" type="ORF">ASQ42_02165</name>
</gene>
<dbReference type="Proteomes" id="UP000237218">
    <property type="component" value="Unassembled WGS sequence"/>
</dbReference>
<dbReference type="EMBL" id="LMYI01000003">
    <property type="protein sequence ID" value="POS64300.1"/>
    <property type="molecule type" value="Genomic_DNA"/>
</dbReference>
<keyword evidence="1" id="KW-0812">Transmembrane</keyword>